<evidence type="ECO:0000313" key="9">
    <source>
        <dbReference type="Proteomes" id="UP000011750"/>
    </source>
</evidence>
<dbReference type="InterPro" id="IPR050655">
    <property type="entry name" value="Plant_B3_domain"/>
</dbReference>
<keyword evidence="3" id="KW-0238">DNA-binding</keyword>
<dbReference type="SMART" id="SM01019">
    <property type="entry name" value="B3"/>
    <property type="match status" value="2"/>
</dbReference>
<dbReference type="STRING" id="51351.M4D3N2"/>
<dbReference type="InParanoid" id="M4D3N2"/>
<dbReference type="Gramene" id="Bra011086.1">
    <property type="protein sequence ID" value="Bra011086.1-P"/>
    <property type="gene ID" value="Bra011086"/>
</dbReference>
<dbReference type="InterPro" id="IPR015300">
    <property type="entry name" value="DNA-bd_pseudobarrel_sf"/>
</dbReference>
<feature type="compositionally biased region" description="Low complexity" evidence="6">
    <location>
        <begin position="162"/>
        <end position="173"/>
    </location>
</feature>
<dbReference type="EnsemblPlants" id="Bra011086.1">
    <property type="protein sequence ID" value="Bra011086.1-P"/>
    <property type="gene ID" value="Bra011086"/>
</dbReference>
<dbReference type="PANTHER" id="PTHR31920:SF54">
    <property type="entry name" value="B3 DOMAIN-CONTAINING PROTEIN REM21"/>
    <property type="match status" value="1"/>
</dbReference>
<feature type="region of interest" description="Disordered" evidence="6">
    <location>
        <begin position="153"/>
        <end position="178"/>
    </location>
</feature>
<evidence type="ECO:0000256" key="4">
    <source>
        <dbReference type="ARBA" id="ARBA00023163"/>
    </source>
</evidence>
<reference evidence="8 9" key="1">
    <citation type="journal article" date="2011" name="Nat. Genet.">
        <title>The genome of the mesopolyploid crop species Brassica rapa.</title>
        <authorList>
            <consortium name="Brassica rapa Genome Sequencing Project Consortium"/>
            <person name="Wang X."/>
            <person name="Wang H."/>
            <person name="Wang J."/>
            <person name="Sun R."/>
            <person name="Wu J."/>
            <person name="Liu S."/>
            <person name="Bai Y."/>
            <person name="Mun J.H."/>
            <person name="Bancroft I."/>
            <person name="Cheng F."/>
            <person name="Huang S."/>
            <person name="Li X."/>
            <person name="Hua W."/>
            <person name="Wang J."/>
            <person name="Wang X."/>
            <person name="Freeling M."/>
            <person name="Pires J.C."/>
            <person name="Paterson A.H."/>
            <person name="Chalhoub B."/>
            <person name="Wang B."/>
            <person name="Hayward A."/>
            <person name="Sharpe A.G."/>
            <person name="Park B.S."/>
            <person name="Weisshaar B."/>
            <person name="Liu B."/>
            <person name="Li B."/>
            <person name="Liu B."/>
            <person name="Tong C."/>
            <person name="Song C."/>
            <person name="Duran C."/>
            <person name="Peng C."/>
            <person name="Geng C."/>
            <person name="Koh C."/>
            <person name="Lin C."/>
            <person name="Edwards D."/>
            <person name="Mu D."/>
            <person name="Shen D."/>
            <person name="Soumpourou E."/>
            <person name="Li F."/>
            <person name="Fraser F."/>
            <person name="Conant G."/>
            <person name="Lassalle G."/>
            <person name="King G.J."/>
            <person name="Bonnema G."/>
            <person name="Tang H."/>
            <person name="Wang H."/>
            <person name="Belcram H."/>
            <person name="Zhou H."/>
            <person name="Hirakawa H."/>
            <person name="Abe H."/>
            <person name="Guo H."/>
            <person name="Wang H."/>
            <person name="Jin H."/>
            <person name="Parkin I.A."/>
            <person name="Batley J."/>
            <person name="Kim J.S."/>
            <person name="Just J."/>
            <person name="Li J."/>
            <person name="Xu J."/>
            <person name="Deng J."/>
            <person name="Kim J.A."/>
            <person name="Li J."/>
            <person name="Yu J."/>
            <person name="Meng J."/>
            <person name="Wang J."/>
            <person name="Min J."/>
            <person name="Poulain J."/>
            <person name="Wang J."/>
            <person name="Hatakeyama K."/>
            <person name="Wu K."/>
            <person name="Wang L."/>
            <person name="Fang L."/>
            <person name="Trick M."/>
            <person name="Links M.G."/>
            <person name="Zhao M."/>
            <person name="Jin M."/>
            <person name="Ramchiary N."/>
            <person name="Drou N."/>
            <person name="Berkman P.J."/>
            <person name="Cai Q."/>
            <person name="Huang Q."/>
            <person name="Li R."/>
            <person name="Tabata S."/>
            <person name="Cheng S."/>
            <person name="Zhang S."/>
            <person name="Zhang S."/>
            <person name="Huang S."/>
            <person name="Sato S."/>
            <person name="Sun S."/>
            <person name="Kwon S.J."/>
            <person name="Choi S.R."/>
            <person name="Lee T.H."/>
            <person name="Fan W."/>
            <person name="Zhao X."/>
            <person name="Tan X."/>
            <person name="Xu X."/>
            <person name="Wang Y."/>
            <person name="Qiu Y."/>
            <person name="Yin Y."/>
            <person name="Li Y."/>
            <person name="Du Y."/>
            <person name="Liao Y."/>
            <person name="Lim Y."/>
            <person name="Narusaka Y."/>
            <person name="Wang Y."/>
            <person name="Wang Z."/>
            <person name="Li Z."/>
            <person name="Wang Z."/>
            <person name="Xiong Z."/>
            <person name="Zhang Z."/>
        </authorList>
    </citation>
    <scope>NUCLEOTIDE SEQUENCE [LARGE SCALE GENOMIC DNA]</scope>
    <source>
        <strain evidence="8 9">cv. Chiifu-401-42</strain>
    </source>
</reference>
<dbReference type="SUPFAM" id="SSF101936">
    <property type="entry name" value="DNA-binding pseudobarrel domain"/>
    <property type="match status" value="2"/>
</dbReference>
<accession>M4D3N2</accession>
<evidence type="ECO:0000256" key="2">
    <source>
        <dbReference type="ARBA" id="ARBA00023015"/>
    </source>
</evidence>
<evidence type="ECO:0000313" key="8">
    <source>
        <dbReference type="EnsemblPlants" id="Bra011086.1-P"/>
    </source>
</evidence>
<evidence type="ECO:0000256" key="5">
    <source>
        <dbReference type="ARBA" id="ARBA00023242"/>
    </source>
</evidence>
<dbReference type="InterPro" id="IPR003340">
    <property type="entry name" value="B3_DNA-bd"/>
</dbReference>
<reference evidence="8 9" key="2">
    <citation type="journal article" date="2018" name="Hortic Res">
        <title>Improved Brassica rapa reference genome by single-molecule sequencing and chromosome conformation capture technologies.</title>
        <authorList>
            <person name="Zhang L."/>
            <person name="Cai X."/>
            <person name="Wu J."/>
            <person name="Liu M."/>
            <person name="Grob S."/>
            <person name="Cheng F."/>
            <person name="Liang J."/>
            <person name="Cai C."/>
            <person name="Liu Z."/>
            <person name="Liu B."/>
            <person name="Wang F."/>
            <person name="Li S."/>
            <person name="Liu F."/>
            <person name="Li X."/>
            <person name="Cheng L."/>
            <person name="Yang W."/>
            <person name="Li M.H."/>
            <person name="Grossniklaus U."/>
            <person name="Zheng H."/>
            <person name="Wang X."/>
        </authorList>
    </citation>
    <scope>NUCLEOTIDE SEQUENCE [LARGE SCALE GENOMIC DNA]</scope>
    <source>
        <strain evidence="8 9">cv. Chiifu-401-42</strain>
    </source>
</reference>
<dbReference type="GO" id="GO:0005634">
    <property type="term" value="C:nucleus"/>
    <property type="evidence" value="ECO:0007669"/>
    <property type="project" value="UniProtKB-SubCell"/>
</dbReference>
<dbReference type="GO" id="GO:0003677">
    <property type="term" value="F:DNA binding"/>
    <property type="evidence" value="ECO:0007669"/>
    <property type="project" value="UniProtKB-KW"/>
</dbReference>
<evidence type="ECO:0000256" key="3">
    <source>
        <dbReference type="ARBA" id="ARBA00023125"/>
    </source>
</evidence>
<organism evidence="8 9">
    <name type="scientific">Brassica campestris</name>
    <name type="common">Field mustard</name>
    <dbReference type="NCBI Taxonomy" id="3711"/>
    <lineage>
        <taxon>Eukaryota</taxon>
        <taxon>Viridiplantae</taxon>
        <taxon>Streptophyta</taxon>
        <taxon>Embryophyta</taxon>
        <taxon>Tracheophyta</taxon>
        <taxon>Spermatophyta</taxon>
        <taxon>Magnoliopsida</taxon>
        <taxon>eudicotyledons</taxon>
        <taxon>Gunneridae</taxon>
        <taxon>Pentapetalae</taxon>
        <taxon>rosids</taxon>
        <taxon>malvids</taxon>
        <taxon>Brassicales</taxon>
        <taxon>Brassicaceae</taxon>
        <taxon>Brassiceae</taxon>
        <taxon>Brassica</taxon>
    </lineage>
</organism>
<dbReference type="CDD" id="cd10017">
    <property type="entry name" value="B3_DNA"/>
    <property type="match status" value="1"/>
</dbReference>
<dbReference type="PANTHER" id="PTHR31920">
    <property type="entry name" value="B3 DOMAIN-CONTAINING"/>
    <property type="match status" value="1"/>
</dbReference>
<dbReference type="Proteomes" id="UP000011750">
    <property type="component" value="Chromosome A01"/>
</dbReference>
<proteinExistence type="predicted"/>
<evidence type="ECO:0000256" key="1">
    <source>
        <dbReference type="ARBA" id="ARBA00004123"/>
    </source>
</evidence>
<dbReference type="OMA" id="WEDRCIC"/>
<keyword evidence="5" id="KW-0539">Nucleus</keyword>
<comment type="subcellular location">
    <subcellularLocation>
        <location evidence="1">Nucleus</location>
    </subcellularLocation>
</comment>
<protein>
    <recommendedName>
        <fullName evidence="7">TF-B3 domain-containing protein</fullName>
    </recommendedName>
</protein>
<keyword evidence="2" id="KW-0805">Transcription regulation</keyword>
<reference evidence="8" key="3">
    <citation type="submission" date="2023-03" db="UniProtKB">
        <authorList>
            <consortium name="EnsemblPlants"/>
        </authorList>
    </citation>
    <scope>IDENTIFICATION</scope>
    <source>
        <strain evidence="8">cv. Chiifu-401-42</strain>
    </source>
</reference>
<dbReference type="Pfam" id="PF02362">
    <property type="entry name" value="B3"/>
    <property type="match status" value="1"/>
</dbReference>
<keyword evidence="4" id="KW-0804">Transcription</keyword>
<evidence type="ECO:0000259" key="7">
    <source>
        <dbReference type="PROSITE" id="PS50863"/>
    </source>
</evidence>
<sequence>MAPPGFFKIFLSHFSSESMVIPASYYDELPLVLPKTALLQGSDGGCFWKVAMIKRRDEVYFGQGWAKFVEDNGLRDGDVLTFVYDGSRSFTVDIYGGSRACKEVRAVAQVISVDDDDDKEDTNTSSEPEIAQTVPNATNQGKKRVVVQDSDDSFISEDSDSLSDSSYSPPNDDTLLDVTPKVTNSRKKASTIQNPEVYLDDPNNVCFETTVKKRIYDLSVPSQTVRDYCLKFQDYVYYIDNHENGMLEARVATWQDYRVSIKKWERICERNGLKKGDRLLCELFRKEGLVYAVKIHVVTTTS</sequence>
<dbReference type="PROSITE" id="PS50863">
    <property type="entry name" value="B3"/>
    <property type="match status" value="1"/>
</dbReference>
<name>M4D3N2_BRACM</name>
<keyword evidence="9" id="KW-1185">Reference proteome</keyword>
<evidence type="ECO:0000256" key="6">
    <source>
        <dbReference type="SAM" id="MobiDB-lite"/>
    </source>
</evidence>
<feature type="domain" description="TF-B3" evidence="7">
    <location>
        <begin position="4"/>
        <end position="98"/>
    </location>
</feature>
<dbReference type="HOGENOM" id="CLU_048511_2_0_1"/>
<dbReference type="eggNOG" id="ENOG502S4ID">
    <property type="taxonomic scope" value="Eukaryota"/>
</dbReference>
<dbReference type="AlphaFoldDB" id="M4D3N2"/>
<dbReference type="Gene3D" id="2.40.330.10">
    <property type="entry name" value="DNA-binding pseudobarrel domain"/>
    <property type="match status" value="2"/>
</dbReference>